<proteinExistence type="predicted"/>
<dbReference type="AlphaFoldDB" id="A0A0C2WHP5"/>
<keyword evidence="2" id="KW-1185">Reference proteome</keyword>
<dbReference type="InParanoid" id="A0A0C2WHP5"/>
<protein>
    <submittedName>
        <fullName evidence="1">Uncharacterized protein</fullName>
    </submittedName>
</protein>
<name>A0A0C2WHP5_AMAMK</name>
<organism evidence="1 2">
    <name type="scientific">Amanita muscaria (strain Koide BX008)</name>
    <dbReference type="NCBI Taxonomy" id="946122"/>
    <lineage>
        <taxon>Eukaryota</taxon>
        <taxon>Fungi</taxon>
        <taxon>Dikarya</taxon>
        <taxon>Basidiomycota</taxon>
        <taxon>Agaricomycotina</taxon>
        <taxon>Agaricomycetes</taxon>
        <taxon>Agaricomycetidae</taxon>
        <taxon>Agaricales</taxon>
        <taxon>Pluteineae</taxon>
        <taxon>Amanitaceae</taxon>
        <taxon>Amanita</taxon>
    </lineage>
</organism>
<dbReference type="Proteomes" id="UP000054549">
    <property type="component" value="Unassembled WGS sequence"/>
</dbReference>
<evidence type="ECO:0000313" key="2">
    <source>
        <dbReference type="Proteomes" id="UP000054549"/>
    </source>
</evidence>
<accession>A0A0C2WHP5</accession>
<dbReference type="EMBL" id="KN818441">
    <property type="protein sequence ID" value="KIL56166.1"/>
    <property type="molecule type" value="Genomic_DNA"/>
</dbReference>
<gene>
    <name evidence="1" type="ORF">M378DRAFT_172926</name>
</gene>
<dbReference type="HOGENOM" id="CLU_2867187_0_0_1"/>
<sequence length="64" mass="7432">MSDFLVVLFKDIQGLVQNIENIAYDLKSRERCSFITMLKALMLRQIMMKDLPGCLGCCWICQRS</sequence>
<reference evidence="1 2" key="1">
    <citation type="submission" date="2014-04" db="EMBL/GenBank/DDBJ databases">
        <title>Evolutionary Origins and Diversification of the Mycorrhizal Mutualists.</title>
        <authorList>
            <consortium name="DOE Joint Genome Institute"/>
            <consortium name="Mycorrhizal Genomics Consortium"/>
            <person name="Kohler A."/>
            <person name="Kuo A."/>
            <person name="Nagy L.G."/>
            <person name="Floudas D."/>
            <person name="Copeland A."/>
            <person name="Barry K.W."/>
            <person name="Cichocki N."/>
            <person name="Veneault-Fourrey C."/>
            <person name="LaButti K."/>
            <person name="Lindquist E.A."/>
            <person name="Lipzen A."/>
            <person name="Lundell T."/>
            <person name="Morin E."/>
            <person name="Murat C."/>
            <person name="Riley R."/>
            <person name="Ohm R."/>
            <person name="Sun H."/>
            <person name="Tunlid A."/>
            <person name="Henrissat B."/>
            <person name="Grigoriev I.V."/>
            <person name="Hibbett D.S."/>
            <person name="Martin F."/>
        </authorList>
    </citation>
    <scope>NUCLEOTIDE SEQUENCE [LARGE SCALE GENOMIC DNA]</scope>
    <source>
        <strain evidence="1 2">Koide BX008</strain>
    </source>
</reference>
<evidence type="ECO:0000313" key="1">
    <source>
        <dbReference type="EMBL" id="KIL56166.1"/>
    </source>
</evidence>